<keyword evidence="1" id="KW-0472">Membrane</keyword>
<keyword evidence="1" id="KW-0812">Transmembrane</keyword>
<protein>
    <submittedName>
        <fullName evidence="3">Uncharacterized protein</fullName>
    </submittedName>
</protein>
<proteinExistence type="predicted"/>
<feature type="transmembrane region" description="Helical" evidence="1">
    <location>
        <begin position="63"/>
        <end position="82"/>
    </location>
</feature>
<dbReference type="EMBL" id="VCIZ01000001">
    <property type="protein sequence ID" value="TSP14395.1"/>
    <property type="molecule type" value="Genomic_DNA"/>
</dbReference>
<name>A0AAE9I307_9BURK</name>
<keyword evidence="1" id="KW-1133">Transmembrane helix</keyword>
<evidence type="ECO:0000256" key="1">
    <source>
        <dbReference type="SAM" id="Phobius"/>
    </source>
</evidence>
<accession>A0AAE9I307</accession>
<evidence type="ECO:0000313" key="2">
    <source>
        <dbReference type="EMBL" id="TSP14395.1"/>
    </source>
</evidence>
<keyword evidence="4" id="KW-1185">Reference proteome</keyword>
<evidence type="ECO:0000313" key="4">
    <source>
        <dbReference type="Proteomes" id="UP000318943"/>
    </source>
</evidence>
<reference evidence="3" key="3">
    <citation type="submission" date="2022-05" db="EMBL/GenBank/DDBJ databases">
        <authorList>
            <person name="Kunte H.-J."/>
        </authorList>
    </citation>
    <scope>NUCLEOTIDE SEQUENCE</scope>
    <source>
        <strain evidence="3">G5</strain>
    </source>
</reference>
<dbReference type="Proteomes" id="UP000318943">
    <property type="component" value="Unassembled WGS sequence"/>
</dbReference>
<dbReference type="Proteomes" id="UP001056132">
    <property type="component" value="Chromosome 1"/>
</dbReference>
<sequence>MPWSNIERALRMAWTGLLLCHLLALAIQFLLAAANLNEDAGIGYPTYSPVWEAERFQSPEAYFYRRGVTAGYWLFSIAGLWIRQRSPWLNWAWTLPWLGATAIGWFTGDWPVWTPMDY</sequence>
<dbReference type="AlphaFoldDB" id="A0AAE9I307"/>
<gene>
    <name evidence="2" type="ORF">FGG12_01665</name>
    <name evidence="3" type="ORF">M5D45_07155</name>
</gene>
<organism evidence="3 5">
    <name type="scientific">Cupriavidus campinensis</name>
    <dbReference type="NCBI Taxonomy" id="151783"/>
    <lineage>
        <taxon>Bacteria</taxon>
        <taxon>Pseudomonadati</taxon>
        <taxon>Pseudomonadota</taxon>
        <taxon>Betaproteobacteria</taxon>
        <taxon>Burkholderiales</taxon>
        <taxon>Burkholderiaceae</taxon>
        <taxon>Cupriavidus</taxon>
    </lineage>
</organism>
<reference evidence="3" key="2">
    <citation type="journal article" date="2022" name="Microbiol. Resour. Announc.">
        <title>Genome Sequence of Cupriavidus campinensis Strain G5, a Member of a Bacterial Consortium Capable of Polyethylene Degradation.</title>
        <authorList>
            <person name="Schneider B."/>
            <person name="Pfeiffer F."/>
            <person name="Dyall-Smith M."/>
            <person name="Kunte H.J."/>
        </authorList>
    </citation>
    <scope>NUCLEOTIDE SEQUENCE</scope>
    <source>
        <strain evidence="3">G5</strain>
    </source>
</reference>
<dbReference type="RefSeq" id="WP_144195554.1">
    <property type="nucleotide sequence ID" value="NZ_CAJPVH010000023.1"/>
</dbReference>
<evidence type="ECO:0000313" key="5">
    <source>
        <dbReference type="Proteomes" id="UP001056132"/>
    </source>
</evidence>
<reference evidence="2 4" key="1">
    <citation type="submission" date="2019-05" db="EMBL/GenBank/DDBJ databases">
        <title>Whole genome sequence analysis of Cupriavidus campinensis S14E4C strain.</title>
        <authorList>
            <person name="Abbaszade G."/>
            <person name="Szabo A."/>
            <person name="Toumi M."/>
            <person name="Toth E."/>
        </authorList>
    </citation>
    <scope>NUCLEOTIDE SEQUENCE [LARGE SCALE GENOMIC DNA]</scope>
    <source>
        <strain evidence="2 4">S14E4C</strain>
    </source>
</reference>
<evidence type="ECO:0000313" key="3">
    <source>
        <dbReference type="EMBL" id="URF05570.1"/>
    </source>
</evidence>
<feature type="transmembrane region" description="Helical" evidence="1">
    <location>
        <begin position="89"/>
        <end position="108"/>
    </location>
</feature>
<dbReference type="EMBL" id="CP097330">
    <property type="protein sequence ID" value="URF05570.1"/>
    <property type="molecule type" value="Genomic_DNA"/>
</dbReference>
<dbReference type="KEGG" id="ccam:M5D45_07155"/>